<keyword evidence="2" id="KW-0812">Transmembrane</keyword>
<keyword evidence="2" id="KW-1133">Transmembrane helix</keyword>
<dbReference type="AlphaFoldDB" id="C1MT60"/>
<evidence type="ECO:0000256" key="2">
    <source>
        <dbReference type="SAM" id="Phobius"/>
    </source>
</evidence>
<keyword evidence="4" id="KW-1185">Reference proteome</keyword>
<evidence type="ECO:0000313" key="4">
    <source>
        <dbReference type="Proteomes" id="UP000001876"/>
    </source>
</evidence>
<dbReference type="GeneID" id="9684246"/>
<feature type="compositionally biased region" description="Low complexity" evidence="1">
    <location>
        <begin position="173"/>
        <end position="183"/>
    </location>
</feature>
<proteinExistence type="predicted"/>
<dbReference type="RefSeq" id="XP_003058433.1">
    <property type="nucleotide sequence ID" value="XM_003058387.1"/>
</dbReference>
<accession>C1MT60</accession>
<feature type="region of interest" description="Disordered" evidence="1">
    <location>
        <begin position="201"/>
        <end position="233"/>
    </location>
</feature>
<gene>
    <name evidence="3" type="ORF">MICPUCDRAFT_57948</name>
</gene>
<dbReference type="Proteomes" id="UP000001876">
    <property type="component" value="Unassembled WGS sequence"/>
</dbReference>
<feature type="compositionally biased region" description="Gly residues" evidence="1">
    <location>
        <begin position="283"/>
        <end position="292"/>
    </location>
</feature>
<evidence type="ECO:0000256" key="1">
    <source>
        <dbReference type="SAM" id="MobiDB-lite"/>
    </source>
</evidence>
<feature type="compositionally biased region" description="Low complexity" evidence="1">
    <location>
        <begin position="21"/>
        <end position="33"/>
    </location>
</feature>
<feature type="transmembrane region" description="Helical" evidence="2">
    <location>
        <begin position="251"/>
        <end position="275"/>
    </location>
</feature>
<keyword evidence="2" id="KW-0472">Membrane</keyword>
<feature type="region of interest" description="Disordered" evidence="1">
    <location>
        <begin position="1"/>
        <end position="189"/>
    </location>
</feature>
<dbReference type="EMBL" id="GG663739">
    <property type="protein sequence ID" value="EEH56888.1"/>
    <property type="molecule type" value="Genomic_DNA"/>
</dbReference>
<feature type="compositionally biased region" description="Basic and acidic residues" evidence="1">
    <location>
        <begin position="111"/>
        <end position="123"/>
    </location>
</feature>
<feature type="compositionally biased region" description="Acidic residues" evidence="1">
    <location>
        <begin position="139"/>
        <end position="148"/>
    </location>
</feature>
<evidence type="ECO:0000313" key="3">
    <source>
        <dbReference type="EMBL" id="EEH56888.1"/>
    </source>
</evidence>
<organism evidence="4">
    <name type="scientific">Micromonas pusilla (strain CCMP1545)</name>
    <name type="common">Picoplanktonic green alga</name>
    <dbReference type="NCBI Taxonomy" id="564608"/>
    <lineage>
        <taxon>Eukaryota</taxon>
        <taxon>Viridiplantae</taxon>
        <taxon>Chlorophyta</taxon>
        <taxon>Mamiellophyceae</taxon>
        <taxon>Mamiellales</taxon>
        <taxon>Mamiellaceae</taxon>
        <taxon>Micromonas</taxon>
    </lineage>
</organism>
<protein>
    <submittedName>
        <fullName evidence="3">Predicted protein</fullName>
    </submittedName>
</protein>
<dbReference type="KEGG" id="mpp:MICPUCDRAFT_57948"/>
<reference evidence="3 4" key="1">
    <citation type="journal article" date="2009" name="Science">
        <title>Green evolution and dynamic adaptations revealed by genomes of the marine picoeukaryotes Micromonas.</title>
        <authorList>
            <person name="Worden A.Z."/>
            <person name="Lee J.H."/>
            <person name="Mock T."/>
            <person name="Rouze P."/>
            <person name="Simmons M.P."/>
            <person name="Aerts A.L."/>
            <person name="Allen A.E."/>
            <person name="Cuvelier M.L."/>
            <person name="Derelle E."/>
            <person name="Everett M.V."/>
            <person name="Foulon E."/>
            <person name="Grimwood J."/>
            <person name="Gundlach H."/>
            <person name="Henrissat B."/>
            <person name="Napoli C."/>
            <person name="McDonald S.M."/>
            <person name="Parker M.S."/>
            <person name="Rombauts S."/>
            <person name="Salamov A."/>
            <person name="Von Dassow P."/>
            <person name="Badger J.H."/>
            <person name="Coutinho P.M."/>
            <person name="Demir E."/>
            <person name="Dubchak I."/>
            <person name="Gentemann C."/>
            <person name="Eikrem W."/>
            <person name="Gready J.E."/>
            <person name="John U."/>
            <person name="Lanier W."/>
            <person name="Lindquist E.A."/>
            <person name="Lucas S."/>
            <person name="Mayer K.F."/>
            <person name="Moreau H."/>
            <person name="Not F."/>
            <person name="Otillar R."/>
            <person name="Panaud O."/>
            <person name="Pangilinan J."/>
            <person name="Paulsen I."/>
            <person name="Piegu B."/>
            <person name="Poliakov A."/>
            <person name="Robbens S."/>
            <person name="Schmutz J."/>
            <person name="Toulza E."/>
            <person name="Wyss T."/>
            <person name="Zelensky A."/>
            <person name="Zhou K."/>
            <person name="Armbrust E.V."/>
            <person name="Bhattacharya D."/>
            <person name="Goodenough U.W."/>
            <person name="Van de Peer Y."/>
            <person name="Grigoriev I.V."/>
        </authorList>
    </citation>
    <scope>NUCLEOTIDE SEQUENCE [LARGE SCALE GENOMIC DNA]</scope>
    <source>
        <strain evidence="3 4">CCMP1545</strain>
    </source>
</reference>
<feature type="compositionally biased region" description="Polar residues" evidence="1">
    <location>
        <begin position="157"/>
        <end position="172"/>
    </location>
</feature>
<sequence>MGGKGSKCCKNSESDPLIDASGRSVRSVSSDGGHTPERRSPSPSSNMSMGRRHAHPPRRGSQDDADADPAFRTPPRRRRKRDKDDPPDDPNPAIFYASSTKLSKPRRKTSVRGELEERARANAELEAMEEGAASQSLHEEEEDEEGEEGDGRGVTGTIVSFSPSAATSGSPNSRDGQSAAGSSRGRRRTRAGEELVLLHSHGGSYGAADDDDSPSSTKASHGGRTRSPKRGVAERGKAAAAAFWWKRNACVVGACVVFALVVALAVVLAMTLGVVGVDASGGGGRGAGWGGGRDSRGGRGGFEPRRDRHAYRS</sequence>
<feature type="compositionally biased region" description="Basic and acidic residues" evidence="1">
    <location>
        <begin position="293"/>
        <end position="306"/>
    </location>
</feature>
<name>C1MT60_MICPC</name>
<feature type="region of interest" description="Disordered" evidence="1">
    <location>
        <begin position="283"/>
        <end position="313"/>
    </location>
</feature>